<evidence type="ECO:0000256" key="13">
    <source>
        <dbReference type="ARBA" id="ARBA00023014"/>
    </source>
</evidence>
<evidence type="ECO:0000313" key="23">
    <source>
        <dbReference type="Proteomes" id="UP000032874"/>
    </source>
</evidence>
<comment type="cofactor">
    <cofactor evidence="1">
        <name>[3Fe-4S] cluster</name>
        <dbReference type="ChEBI" id="CHEBI:21137"/>
    </cofactor>
</comment>
<dbReference type="InterPro" id="IPR038262">
    <property type="entry name" value="Nitr_red_bet_C_sf"/>
</dbReference>
<organism evidence="20 23">
    <name type="scientific">Pectobacterium betavasculorum</name>
    <dbReference type="NCBI Taxonomy" id="55207"/>
    <lineage>
        <taxon>Bacteria</taxon>
        <taxon>Pseudomonadati</taxon>
        <taxon>Pseudomonadota</taxon>
        <taxon>Gammaproteobacteria</taxon>
        <taxon>Enterobacterales</taxon>
        <taxon>Pectobacteriaceae</taxon>
        <taxon>Pectobacterium</taxon>
    </lineage>
</organism>
<dbReference type="STRING" id="55207.KP22_05880"/>
<dbReference type="SUPFAM" id="SSF54862">
    <property type="entry name" value="4Fe-4S ferredoxins"/>
    <property type="match status" value="1"/>
</dbReference>
<evidence type="ECO:0000313" key="21">
    <source>
        <dbReference type="EMBL" id="KFX22074.1"/>
    </source>
</evidence>
<comment type="subunit">
    <text evidence="18">Dimer of heterotrimers each composed of an alpha, a beta and a gamma chain. Alpha and beta are catalytic chains; gamma chains are involved in binding the enzyme complex to the cytoplasmic membrane.</text>
</comment>
<keyword evidence="22" id="KW-1185">Reference proteome</keyword>
<dbReference type="InterPro" id="IPR006547">
    <property type="entry name" value="NO3_Rdtase_bsu"/>
</dbReference>
<evidence type="ECO:0000256" key="9">
    <source>
        <dbReference type="ARBA" id="ARBA00022737"/>
    </source>
</evidence>
<gene>
    <name evidence="20" type="primary">narH</name>
    <name evidence="21" type="ORF">JV35_02635</name>
    <name evidence="20" type="ORF">KP22_05880</name>
</gene>
<dbReference type="GO" id="GO:0009055">
    <property type="term" value="F:electron transfer activity"/>
    <property type="evidence" value="ECO:0007669"/>
    <property type="project" value="TreeGrafter"/>
</dbReference>
<dbReference type="Gene3D" id="3.30.70.20">
    <property type="match status" value="3"/>
</dbReference>
<dbReference type="FunFam" id="3.30.70.20:FF:000008">
    <property type="entry name" value="Respiratory nitrate reductase beta subunit"/>
    <property type="match status" value="1"/>
</dbReference>
<dbReference type="Proteomes" id="UP000032869">
    <property type="component" value="Unassembled WGS sequence"/>
</dbReference>
<dbReference type="AlphaFoldDB" id="A0A093RXU0"/>
<dbReference type="EMBL" id="JQHL01000001">
    <property type="protein sequence ID" value="KFX22074.1"/>
    <property type="molecule type" value="Genomic_DNA"/>
</dbReference>
<keyword evidence="12" id="KW-0408">Iron</keyword>
<dbReference type="GO" id="GO:0009325">
    <property type="term" value="C:nitrate reductase complex"/>
    <property type="evidence" value="ECO:0007669"/>
    <property type="project" value="InterPro"/>
</dbReference>
<keyword evidence="13" id="KW-0411">Iron-sulfur</keyword>
<evidence type="ECO:0000256" key="12">
    <source>
        <dbReference type="ARBA" id="ARBA00023004"/>
    </source>
</evidence>
<evidence type="ECO:0000256" key="4">
    <source>
        <dbReference type="ARBA" id="ARBA00012500"/>
    </source>
</evidence>
<protein>
    <recommendedName>
        <fullName evidence="4">nitrate reductase (quinone)</fullName>
        <ecNumber evidence="4">1.7.5.1</ecNumber>
    </recommendedName>
</protein>
<dbReference type="GO" id="GO:0005886">
    <property type="term" value="C:plasma membrane"/>
    <property type="evidence" value="ECO:0007669"/>
    <property type="project" value="UniProtKB-SubCell"/>
</dbReference>
<evidence type="ECO:0000313" key="20">
    <source>
        <dbReference type="EMBL" id="KFX07620.1"/>
    </source>
</evidence>
<proteinExistence type="predicted"/>
<evidence type="ECO:0000313" key="22">
    <source>
        <dbReference type="Proteomes" id="UP000032869"/>
    </source>
</evidence>
<dbReference type="PANTHER" id="PTHR43518">
    <property type="entry name" value="NITRATE REDUCTASE BETA SUBUNIT"/>
    <property type="match status" value="1"/>
</dbReference>
<keyword evidence="16" id="KW-0003">3Fe-4S</keyword>
<reference evidence="22 23" key="1">
    <citation type="submission" date="2014-08" db="EMBL/GenBank/DDBJ databases">
        <title>Genome sequences of NCPPB Pectobacterium isolates.</title>
        <authorList>
            <person name="Glover R.H."/>
            <person name="Sapp M."/>
            <person name="Elphinstone J."/>
        </authorList>
    </citation>
    <scope>NUCLEOTIDE SEQUENCE [LARGE SCALE GENOMIC DNA]</scope>
    <source>
        <strain evidence="21 22">NCPPB 2793</strain>
        <strain evidence="20 23">NCPPB 2795</strain>
    </source>
</reference>
<dbReference type="eggNOG" id="COG1140">
    <property type="taxonomic scope" value="Bacteria"/>
</dbReference>
<evidence type="ECO:0000256" key="5">
    <source>
        <dbReference type="ARBA" id="ARBA00022448"/>
    </source>
</evidence>
<dbReference type="GO" id="GO:0019645">
    <property type="term" value="P:anaerobic electron transport chain"/>
    <property type="evidence" value="ECO:0007669"/>
    <property type="project" value="UniProtKB-ARBA"/>
</dbReference>
<dbReference type="CDD" id="cd10557">
    <property type="entry name" value="NarH_beta-like"/>
    <property type="match status" value="1"/>
</dbReference>
<keyword evidence="5" id="KW-0813">Transport</keyword>
<keyword evidence="8" id="KW-0479">Metal-binding</keyword>
<dbReference type="GO" id="GO:0051538">
    <property type="term" value="F:3 iron, 4 sulfur cluster binding"/>
    <property type="evidence" value="ECO:0007669"/>
    <property type="project" value="UniProtKB-KW"/>
</dbReference>
<dbReference type="Pfam" id="PF13247">
    <property type="entry name" value="Fer4_11"/>
    <property type="match status" value="1"/>
</dbReference>
<dbReference type="Pfam" id="PF14711">
    <property type="entry name" value="Nitr_red_bet_C"/>
    <property type="match status" value="1"/>
</dbReference>
<accession>A0A093RXU0</accession>
<comment type="catalytic activity">
    <reaction evidence="17">
        <text>nitrate + a quinol = a quinone + nitrite + H2O</text>
        <dbReference type="Rhea" id="RHEA:56144"/>
        <dbReference type="ChEBI" id="CHEBI:15377"/>
        <dbReference type="ChEBI" id="CHEBI:16301"/>
        <dbReference type="ChEBI" id="CHEBI:17632"/>
        <dbReference type="ChEBI" id="CHEBI:24646"/>
        <dbReference type="ChEBI" id="CHEBI:132124"/>
        <dbReference type="EC" id="1.7.5.1"/>
    </reaction>
</comment>
<evidence type="ECO:0000256" key="16">
    <source>
        <dbReference type="ARBA" id="ARBA00023291"/>
    </source>
</evidence>
<keyword evidence="6" id="KW-1003">Cell membrane</keyword>
<evidence type="ECO:0000256" key="3">
    <source>
        <dbReference type="ARBA" id="ARBA00004202"/>
    </source>
</evidence>
<feature type="domain" description="4Fe-4S ferredoxin-type" evidence="19">
    <location>
        <begin position="7"/>
        <end position="35"/>
    </location>
</feature>
<keyword evidence="9" id="KW-0677">Repeat</keyword>
<dbReference type="InterPro" id="IPR017896">
    <property type="entry name" value="4Fe4S_Fe-S-bd"/>
</dbReference>
<evidence type="ECO:0000256" key="11">
    <source>
        <dbReference type="ARBA" id="ARBA00023002"/>
    </source>
</evidence>
<dbReference type="GO" id="GO:0046872">
    <property type="term" value="F:metal ion binding"/>
    <property type="evidence" value="ECO:0007669"/>
    <property type="project" value="UniProtKB-KW"/>
</dbReference>
<dbReference type="FunFam" id="1.10.3650.10:FF:000001">
    <property type="entry name" value="Respiratory nitrate reductase subunit beta"/>
    <property type="match status" value="1"/>
</dbReference>
<name>A0A093RXU0_9GAMM</name>
<dbReference type="GO" id="GO:0042128">
    <property type="term" value="P:nitrate assimilation"/>
    <property type="evidence" value="ECO:0007669"/>
    <property type="project" value="UniProtKB-KW"/>
</dbReference>
<dbReference type="RefSeq" id="WP_039299475.1">
    <property type="nucleotide sequence ID" value="NZ_JQHL01000001.1"/>
</dbReference>
<keyword evidence="10" id="KW-0249">Electron transport</keyword>
<dbReference type="Gene3D" id="1.10.3650.10">
    <property type="entry name" value="nitrate reductase domain like"/>
    <property type="match status" value="1"/>
</dbReference>
<dbReference type="PROSITE" id="PS51379">
    <property type="entry name" value="4FE4S_FER_2"/>
    <property type="match status" value="3"/>
</dbReference>
<dbReference type="GO" id="GO:0051539">
    <property type="term" value="F:4 iron, 4 sulfur cluster binding"/>
    <property type="evidence" value="ECO:0007669"/>
    <property type="project" value="UniProtKB-KW"/>
</dbReference>
<dbReference type="Proteomes" id="UP000032874">
    <property type="component" value="Unassembled WGS sequence"/>
</dbReference>
<evidence type="ECO:0000256" key="17">
    <source>
        <dbReference type="ARBA" id="ARBA00048294"/>
    </source>
</evidence>
<dbReference type="GO" id="GO:0160182">
    <property type="term" value="F:nitrate reductase (quinone) activity"/>
    <property type="evidence" value="ECO:0007669"/>
    <property type="project" value="UniProtKB-EC"/>
</dbReference>
<evidence type="ECO:0000256" key="7">
    <source>
        <dbReference type="ARBA" id="ARBA00022485"/>
    </source>
</evidence>
<dbReference type="PANTHER" id="PTHR43518:SF1">
    <property type="entry name" value="RESPIRATORY NITRATE REDUCTASE 1 BETA CHAIN"/>
    <property type="match status" value="1"/>
</dbReference>
<keyword evidence="15" id="KW-0472">Membrane</keyword>
<evidence type="ECO:0000256" key="8">
    <source>
        <dbReference type="ARBA" id="ARBA00022723"/>
    </source>
</evidence>
<sequence>MKIRSQVGMVLNLDKCIGCHTCSVTCKNVWTSREGMEYAWFNNVETKPGVGYPHAWEDQEKWKGGWIRKISGKLEPRMGNRISVLSKIFANPDMPEIDDYYEPFDYDYQNLRKAPEGKHQPVARPRSLITGQRMKKIEMGPNWEDDLGGEFSKRSKDKNFDPVHFNDMQKEMYGQFENTFMMYLPRLCEHCLNPACVATCPSGAIYKRGEDGIVLIDQDKCRGWRMCLTGCPYKKIYFNWKSGKSEKCIFCYPRIESGQPTICSETCVGRIRYLGVLLYDADRIEQAASVENEKDLYQSQLDVFLDPHDPKVIEQALKDGIPNSVIEAAQQSPVYKMAMDWKLALPLHPEYRTLPMVWYVPPLSPIQSAADAGQLAHSGVLPDVESLRIPVQYLANLLTAGDTEPVLLALKRMLAMRHYKRAETVEGKIDTSALEQVGLTEAQAQEMYRYLAIANYEDRFVIPSSHRELAREAFPESKGCGFSFGDGCHGSDTKFNLFNSKRIDAIDVSNKTRDMNSKIMRETNHD</sequence>
<comment type="subcellular location">
    <subcellularLocation>
        <location evidence="3">Cell membrane</location>
        <topology evidence="3">Peripheral membrane protein</topology>
    </subcellularLocation>
</comment>
<evidence type="ECO:0000256" key="2">
    <source>
        <dbReference type="ARBA" id="ARBA00001966"/>
    </source>
</evidence>
<feature type="domain" description="4Fe-4S ferredoxin-type" evidence="19">
    <location>
        <begin position="179"/>
        <end position="210"/>
    </location>
</feature>
<keyword evidence="11" id="KW-0560">Oxidoreductase</keyword>
<feature type="domain" description="4Fe-4S ferredoxin-type" evidence="19">
    <location>
        <begin position="212"/>
        <end position="241"/>
    </location>
</feature>
<evidence type="ECO:0000256" key="1">
    <source>
        <dbReference type="ARBA" id="ARBA00001927"/>
    </source>
</evidence>
<evidence type="ECO:0000256" key="6">
    <source>
        <dbReference type="ARBA" id="ARBA00022475"/>
    </source>
</evidence>
<evidence type="ECO:0000259" key="19">
    <source>
        <dbReference type="PROSITE" id="PS51379"/>
    </source>
</evidence>
<comment type="caution">
    <text evidence="20">The sequence shown here is derived from an EMBL/GenBank/DDBJ whole genome shotgun (WGS) entry which is preliminary data.</text>
</comment>
<evidence type="ECO:0000256" key="15">
    <source>
        <dbReference type="ARBA" id="ARBA00023136"/>
    </source>
</evidence>
<evidence type="ECO:0000256" key="14">
    <source>
        <dbReference type="ARBA" id="ARBA00023063"/>
    </source>
</evidence>
<evidence type="ECO:0000256" key="18">
    <source>
        <dbReference type="ARBA" id="ARBA00063882"/>
    </source>
</evidence>
<comment type="cofactor">
    <cofactor evidence="2">
        <name>[4Fe-4S] cluster</name>
        <dbReference type="ChEBI" id="CHEBI:49883"/>
    </cofactor>
</comment>
<dbReference type="NCBIfam" id="TIGR01660">
    <property type="entry name" value="narH"/>
    <property type="match status" value="1"/>
</dbReference>
<dbReference type="OrthoDB" id="9779457at2"/>
<dbReference type="InterPro" id="IPR029263">
    <property type="entry name" value="Nitr_red_bet_C"/>
</dbReference>
<keyword evidence="7" id="KW-0004">4Fe-4S</keyword>
<dbReference type="FunFam" id="3.30.70.20:FF:000010">
    <property type="entry name" value="Respiratory nitrate reductase beta subunit"/>
    <property type="match status" value="1"/>
</dbReference>
<dbReference type="EC" id="1.7.5.1" evidence="4"/>
<evidence type="ECO:0000256" key="10">
    <source>
        <dbReference type="ARBA" id="ARBA00022982"/>
    </source>
</evidence>
<dbReference type="EMBL" id="JQHM01000001">
    <property type="protein sequence ID" value="KFX07620.1"/>
    <property type="molecule type" value="Genomic_DNA"/>
</dbReference>
<keyword evidence="14" id="KW-0534">Nitrate assimilation</keyword>
<dbReference type="FunFam" id="3.30.70.20:FF:000005">
    <property type="entry name" value="Respiratory nitrate reductase beta subunit"/>
    <property type="match status" value="1"/>
</dbReference>